<evidence type="ECO:0000256" key="1">
    <source>
        <dbReference type="ARBA" id="ARBA00022988"/>
    </source>
</evidence>
<dbReference type="EMBL" id="WNJL01000034">
    <property type="protein sequence ID" value="NDU42646.1"/>
    <property type="molecule type" value="Genomic_DNA"/>
</dbReference>
<accession>A0A845U5Q8</accession>
<gene>
    <name evidence="3" type="primary">ureF</name>
    <name evidence="4" type="ORF">GL267_08330</name>
</gene>
<dbReference type="PIRSF" id="PIRSF009467">
    <property type="entry name" value="Ureas_acces_UreF"/>
    <property type="match status" value="1"/>
</dbReference>
<reference evidence="4" key="1">
    <citation type="submission" date="2019-11" db="EMBL/GenBank/DDBJ databases">
        <title>Acidithiobacillus ferrianus sp. nov.: a facultatively anaerobic and extremely acidophilic chemolithoautotroph.</title>
        <authorList>
            <person name="Norris P.R."/>
            <person name="Falagan C."/>
            <person name="Moya-Beltran A."/>
            <person name="Castro M."/>
            <person name="Quatrini R."/>
            <person name="Johnson D.B."/>
        </authorList>
    </citation>
    <scope>NUCLEOTIDE SEQUENCE [LARGE SCALE GENOMIC DNA]</scope>
    <source>
        <strain evidence="4">MG</strain>
    </source>
</reference>
<comment type="caution">
    <text evidence="4">The sequence shown here is derived from an EMBL/GenBank/DDBJ whole genome shotgun (WGS) entry which is preliminary data.</text>
</comment>
<dbReference type="InterPro" id="IPR038277">
    <property type="entry name" value="UreF_sf"/>
</dbReference>
<evidence type="ECO:0000256" key="3">
    <source>
        <dbReference type="HAMAP-Rule" id="MF_01385"/>
    </source>
</evidence>
<organism evidence="4">
    <name type="scientific">Acidithiobacillus ferrianus</name>
    <dbReference type="NCBI Taxonomy" id="2678518"/>
    <lineage>
        <taxon>Bacteria</taxon>
        <taxon>Pseudomonadati</taxon>
        <taxon>Pseudomonadota</taxon>
        <taxon>Acidithiobacillia</taxon>
        <taxon>Acidithiobacillales</taxon>
        <taxon>Acidithiobacillaceae</taxon>
        <taxon>Acidithiobacillus</taxon>
    </lineage>
</organism>
<dbReference type="PANTHER" id="PTHR33620">
    <property type="entry name" value="UREASE ACCESSORY PROTEIN F"/>
    <property type="match status" value="1"/>
</dbReference>
<dbReference type="GO" id="GO:0005737">
    <property type="term" value="C:cytoplasm"/>
    <property type="evidence" value="ECO:0007669"/>
    <property type="project" value="UniProtKB-SubCell"/>
</dbReference>
<dbReference type="HAMAP" id="MF_01385">
    <property type="entry name" value="UreF"/>
    <property type="match status" value="1"/>
</dbReference>
<comment type="subcellular location">
    <subcellularLocation>
        <location evidence="3">Cytoplasm</location>
    </subcellularLocation>
</comment>
<comment type="subunit">
    <text evidence="3">UreD, UreF and UreG form a complex that acts as a GTP-hydrolysis-dependent molecular chaperone, activating the urease apoprotein by helping to assemble the nickel containing metallocenter of UreC. The UreE protein probably delivers the nickel.</text>
</comment>
<dbReference type="RefSeq" id="WP_163097890.1">
    <property type="nucleotide sequence ID" value="NZ_JBFRXQ010000013.1"/>
</dbReference>
<dbReference type="Pfam" id="PF01730">
    <property type="entry name" value="UreF"/>
    <property type="match status" value="1"/>
</dbReference>
<sequence length="223" mass="24541">MVPVDPVTLGRLLQLSSAALPIGAFAYSECLEYLVAQGRIRDAVGLRRWLSDALAYGPIQVDAAILYRAMAAAAEGNAEQLCYWDAWLGATRESEELRAQSKNMARALWRLAEQLGDGLAADRTPEHFVSVYALVAVRWQLPAEASIYAYVHSWLANLISAGVKLIPLGQTAGQQLLWNLHGMIQGVTEFAMRASPEDLYSWNTGQALASMGHETLYSRLFRS</sequence>
<dbReference type="InterPro" id="IPR002639">
    <property type="entry name" value="UreF"/>
</dbReference>
<dbReference type="GO" id="GO:0016151">
    <property type="term" value="F:nickel cation binding"/>
    <property type="evidence" value="ECO:0007669"/>
    <property type="project" value="UniProtKB-UniRule"/>
</dbReference>
<comment type="similarity">
    <text evidence="3">Belongs to the UreF family.</text>
</comment>
<dbReference type="AlphaFoldDB" id="A0A845U5Q8"/>
<protein>
    <recommendedName>
        <fullName evidence="3">Urease accessory protein UreF</fullName>
    </recommendedName>
</protein>
<proteinExistence type="inferred from homology"/>
<keyword evidence="2 3" id="KW-0143">Chaperone</keyword>
<keyword evidence="3" id="KW-0963">Cytoplasm</keyword>
<keyword evidence="1 3" id="KW-0996">Nickel insertion</keyword>
<evidence type="ECO:0000313" key="4">
    <source>
        <dbReference type="EMBL" id="NDU42646.1"/>
    </source>
</evidence>
<evidence type="ECO:0000256" key="2">
    <source>
        <dbReference type="ARBA" id="ARBA00023186"/>
    </source>
</evidence>
<name>A0A845U5Q8_9PROT</name>
<dbReference type="Gene3D" id="1.10.4190.10">
    <property type="entry name" value="Urease accessory protein UreF"/>
    <property type="match status" value="1"/>
</dbReference>
<comment type="function">
    <text evidence="3">Required for maturation of urease via the functional incorporation of the urease nickel metallocenter.</text>
</comment>
<dbReference type="PANTHER" id="PTHR33620:SF1">
    <property type="entry name" value="UREASE ACCESSORY PROTEIN F"/>
    <property type="match status" value="1"/>
</dbReference>